<dbReference type="GO" id="GO:0005524">
    <property type="term" value="F:ATP binding"/>
    <property type="evidence" value="ECO:0007669"/>
    <property type="project" value="InterPro"/>
</dbReference>
<proteinExistence type="predicted"/>
<feature type="domain" description="Pyruvate phosphate dikinase AMP/ATP-binding" evidence="2">
    <location>
        <begin position="60"/>
        <end position="244"/>
    </location>
</feature>
<dbReference type="EC" id="2.7.9.1" evidence="3"/>
<dbReference type="InterPro" id="IPR013815">
    <property type="entry name" value="ATP_grasp_subdomain_1"/>
</dbReference>
<keyword evidence="3" id="KW-0808">Transferase</keyword>
<evidence type="ECO:0000259" key="2">
    <source>
        <dbReference type="Pfam" id="PF01326"/>
    </source>
</evidence>
<accession>A0AAU7B397</accession>
<dbReference type="Pfam" id="PF01326">
    <property type="entry name" value="PPDK_N"/>
    <property type="match status" value="1"/>
</dbReference>
<dbReference type="InterPro" id="IPR010121">
    <property type="entry name" value="Pyruvate_phosphate_dikinase"/>
</dbReference>
<dbReference type="GO" id="GO:0050242">
    <property type="term" value="F:pyruvate, phosphate dikinase activity"/>
    <property type="evidence" value="ECO:0007669"/>
    <property type="project" value="UniProtKB-EC"/>
</dbReference>
<reference evidence="3" key="1">
    <citation type="submission" date="2022-12" db="EMBL/GenBank/DDBJ databases">
        <title>Paraconexibacter alkalitolerans sp. nov. and Baekduia alba sp. nov., isolated from soil and emended description of the genera Paraconexibacter (Chun et al., 2020) and Baekduia (An et al., 2020).</title>
        <authorList>
            <person name="Vieira S."/>
            <person name="Huber K.J."/>
            <person name="Geppert A."/>
            <person name="Wolf J."/>
            <person name="Neumann-Schaal M."/>
            <person name="Muesken M."/>
            <person name="Overmann J."/>
        </authorList>
    </citation>
    <scope>NUCLEOTIDE SEQUENCE</scope>
    <source>
        <strain evidence="3">AEG42_29</strain>
    </source>
</reference>
<dbReference type="InterPro" id="IPR008279">
    <property type="entry name" value="PEP-util_enz_mobile_dom"/>
</dbReference>
<feature type="domain" description="PEP-utilising enzyme mobile" evidence="1">
    <location>
        <begin position="378"/>
        <end position="447"/>
    </location>
</feature>
<evidence type="ECO:0000313" key="3">
    <source>
        <dbReference type="EMBL" id="XAY08486.1"/>
    </source>
</evidence>
<gene>
    <name evidence="3" type="primary">ppdK_3</name>
    <name evidence="3" type="ORF">DSM112329_05387</name>
</gene>
<dbReference type="EMBL" id="CP114014">
    <property type="protein sequence ID" value="XAY08486.1"/>
    <property type="molecule type" value="Genomic_DNA"/>
</dbReference>
<dbReference type="NCBIfam" id="NF004531">
    <property type="entry name" value="PRK05878.1"/>
    <property type="match status" value="1"/>
</dbReference>
<dbReference type="InterPro" id="IPR002192">
    <property type="entry name" value="PPDK_AMP/ATP-bd"/>
</dbReference>
<dbReference type="Gene3D" id="3.30.1490.20">
    <property type="entry name" value="ATP-grasp fold, A domain"/>
    <property type="match status" value="2"/>
</dbReference>
<dbReference type="InterPro" id="IPR036637">
    <property type="entry name" value="Phosphohistidine_dom_sf"/>
</dbReference>
<dbReference type="PROSITE" id="PS00370">
    <property type="entry name" value="PEP_ENZYMES_PHOS_SITE"/>
    <property type="match status" value="1"/>
</dbReference>
<protein>
    <submittedName>
        <fullName evidence="3">Pyruvate, phosphate dikinase</fullName>
        <ecNumber evidence="3">2.7.9.1</ecNumber>
    </submittedName>
</protein>
<dbReference type="PANTHER" id="PTHR22931">
    <property type="entry name" value="PHOSPHOENOLPYRUVATE DIKINASE-RELATED"/>
    <property type="match status" value="1"/>
</dbReference>
<dbReference type="Gene3D" id="3.30.470.20">
    <property type="entry name" value="ATP-grasp fold, B domain"/>
    <property type="match status" value="1"/>
</dbReference>
<dbReference type="PANTHER" id="PTHR22931:SF9">
    <property type="entry name" value="PYRUVATE, PHOSPHATE DIKINASE 1, CHLOROPLASTIC"/>
    <property type="match status" value="1"/>
</dbReference>
<evidence type="ECO:0000259" key="1">
    <source>
        <dbReference type="Pfam" id="PF00391"/>
    </source>
</evidence>
<name>A0AAU7B397_9ACTN</name>
<keyword evidence="3" id="KW-0670">Pyruvate</keyword>
<dbReference type="RefSeq" id="WP_354699666.1">
    <property type="nucleotide sequence ID" value="NZ_CP114014.1"/>
</dbReference>
<dbReference type="Pfam" id="PF00391">
    <property type="entry name" value="PEP-utilizers"/>
    <property type="match status" value="1"/>
</dbReference>
<dbReference type="SUPFAM" id="SSF56059">
    <property type="entry name" value="Glutathione synthetase ATP-binding domain-like"/>
    <property type="match status" value="1"/>
</dbReference>
<dbReference type="GO" id="GO:0016301">
    <property type="term" value="F:kinase activity"/>
    <property type="evidence" value="ECO:0007669"/>
    <property type="project" value="InterPro"/>
</dbReference>
<dbReference type="Gene3D" id="3.50.30.10">
    <property type="entry name" value="Phosphohistidine domain"/>
    <property type="match status" value="1"/>
</dbReference>
<dbReference type="Gene3D" id="1.20.80.30">
    <property type="match status" value="2"/>
</dbReference>
<dbReference type="AlphaFoldDB" id="A0AAU7B397"/>
<dbReference type="Gene3D" id="1.10.189.10">
    <property type="entry name" value="Pyruvate Phosphate Dikinase, domain 2"/>
    <property type="match status" value="1"/>
</dbReference>
<organism evidence="3">
    <name type="scientific">Paraconexibacter sp. AEG42_29</name>
    <dbReference type="NCBI Taxonomy" id="2997339"/>
    <lineage>
        <taxon>Bacteria</taxon>
        <taxon>Bacillati</taxon>
        <taxon>Actinomycetota</taxon>
        <taxon>Thermoleophilia</taxon>
        <taxon>Solirubrobacterales</taxon>
        <taxon>Paraconexibacteraceae</taxon>
        <taxon>Paraconexibacter</taxon>
    </lineage>
</organism>
<dbReference type="SUPFAM" id="SSF52009">
    <property type="entry name" value="Phosphohistidine domain"/>
    <property type="match status" value="1"/>
</dbReference>
<dbReference type="InterPro" id="IPR018274">
    <property type="entry name" value="PEP_util_AS"/>
</dbReference>
<dbReference type="KEGG" id="parq:DSM112329_05387"/>
<sequence>MSVPVHPSVLPLDGDLNGDRDRLGGKAWGIQRMLGLGVPVPPAFVITTDVCRLYEEAGGRVPDAVTAALPGAMAALEAPTGRTFGGGEAPLLVSVRSGAAVSMPGMMDTILNLGLDDGVQAAIARQTGDPAFADDLQRRFREQYAAVVGEPAPHDPWEQLGGAVAAVLASWNSRRAIAYRADRGLDQDAGTAVTVQAMVFGNLDDASGTGVLFTRNPLTGAREPHGEWLPRGQGEDVVSGTHDPLPLSAFAEQLPTAHAELMQTAALLERDGRDVQDLEFTVEAGRLWLLQSRAAKRSAAAAIRLAVVLEEEGLISPAEALDRVTVEHLTAVRRPHLDPAARAGATLVAEGKPACPGVVSGVIVTDTEAAEDRAADGEAVILARPTTDPEDVPAMLVATGLLTELGGSTSHAAVVSRELGVPCVVGCGAGALMGLEGQVVTIDAAAGLVFAGALPVVQLDGDDADLAKLTGWARDEAGEAAAEEPLERLLGSRRQLV</sequence>